<name>A0ACC2TX22_9FUNG</name>
<keyword evidence="2" id="KW-1185">Reference proteome</keyword>
<evidence type="ECO:0000313" key="1">
    <source>
        <dbReference type="EMBL" id="KAJ9079041.1"/>
    </source>
</evidence>
<dbReference type="Proteomes" id="UP001165960">
    <property type="component" value="Unassembled WGS sequence"/>
</dbReference>
<accession>A0ACC2TX22</accession>
<proteinExistence type="predicted"/>
<gene>
    <name evidence="1" type="ORF">DSO57_1000676</name>
</gene>
<organism evidence="1 2">
    <name type="scientific">Entomophthora muscae</name>
    <dbReference type="NCBI Taxonomy" id="34485"/>
    <lineage>
        <taxon>Eukaryota</taxon>
        <taxon>Fungi</taxon>
        <taxon>Fungi incertae sedis</taxon>
        <taxon>Zoopagomycota</taxon>
        <taxon>Entomophthoromycotina</taxon>
        <taxon>Entomophthoromycetes</taxon>
        <taxon>Entomophthorales</taxon>
        <taxon>Entomophthoraceae</taxon>
        <taxon>Entomophthora</taxon>
    </lineage>
</organism>
<sequence>MITLPLVHRKSKFDEDFPPLIGGNKNQKEEKSEPNTRRNNLSSRQAPATPSQPPASPPAASQAPASHLLAHPVSSGPSASLPAPSPPSFSLGLSWLTATHLGPRPHPTANQKSL</sequence>
<dbReference type="EMBL" id="QTSX02002131">
    <property type="protein sequence ID" value="KAJ9079041.1"/>
    <property type="molecule type" value="Genomic_DNA"/>
</dbReference>
<protein>
    <submittedName>
        <fullName evidence="1">Uncharacterized protein</fullName>
    </submittedName>
</protein>
<reference evidence="1" key="1">
    <citation type="submission" date="2022-04" db="EMBL/GenBank/DDBJ databases">
        <title>Genome of the entomopathogenic fungus Entomophthora muscae.</title>
        <authorList>
            <person name="Elya C."/>
            <person name="Lovett B.R."/>
            <person name="Lee E."/>
            <person name="Macias A.M."/>
            <person name="Hajek A.E."/>
            <person name="De Bivort B.L."/>
            <person name="Kasson M.T."/>
            <person name="De Fine Licht H.H."/>
            <person name="Stajich J.E."/>
        </authorList>
    </citation>
    <scope>NUCLEOTIDE SEQUENCE</scope>
    <source>
        <strain evidence="1">Berkeley</strain>
    </source>
</reference>
<comment type="caution">
    <text evidence="1">The sequence shown here is derived from an EMBL/GenBank/DDBJ whole genome shotgun (WGS) entry which is preliminary data.</text>
</comment>
<evidence type="ECO:0000313" key="2">
    <source>
        <dbReference type="Proteomes" id="UP001165960"/>
    </source>
</evidence>